<dbReference type="SUPFAM" id="SSF55120">
    <property type="entry name" value="Pseudouridine synthase"/>
    <property type="match status" value="1"/>
</dbReference>
<dbReference type="GO" id="GO:0006396">
    <property type="term" value="P:RNA processing"/>
    <property type="evidence" value="ECO:0007669"/>
    <property type="project" value="InterPro"/>
</dbReference>
<evidence type="ECO:0000313" key="4">
    <source>
        <dbReference type="Proteomes" id="UP000663844"/>
    </source>
</evidence>
<sequence>MFRSSAELLYDKLSGIACLYKPADMQMQHFCIIIQERLASVFNQLSCREPMHRVDIKRDYQTGKEIVVTSVDLSDTVQALGPRYQPEDFDIQTIFPLESFSSGLQIVSINDESKRLEQIKDGQPLRCYHIQGKMGESTDTLDANGVVVEKSTYKHVSRSKIERVCALIQSSFQTSMYKMSGISPFTQTGFELAKGGLWKPRDHTLPPIVYGLKLLNFKAPFFDIEMHVINEKEIHLKEVILDIGIRLRTSTLSESVRRSKIGPLNIQHSLVIDEITPDNLIDNIDTIETIIEKSNLLDKTILVNKTHKDETKLLGKQLDESTVDLYKTKRLINYDRQTYTEEEEEEEENENIRR</sequence>
<protein>
    <recommendedName>
        <fullName evidence="2">Pseudouridine synthase II N-terminal domain-containing protein</fullName>
    </recommendedName>
</protein>
<dbReference type="GO" id="GO:0001522">
    <property type="term" value="P:pseudouridine synthesis"/>
    <property type="evidence" value="ECO:0007669"/>
    <property type="project" value="InterPro"/>
</dbReference>
<comment type="similarity">
    <text evidence="1">Belongs to the pseudouridine synthase TruB family.</text>
</comment>
<dbReference type="Proteomes" id="UP000663844">
    <property type="component" value="Unassembled WGS sequence"/>
</dbReference>
<dbReference type="GO" id="GO:0003723">
    <property type="term" value="F:RNA binding"/>
    <property type="evidence" value="ECO:0007669"/>
    <property type="project" value="InterPro"/>
</dbReference>
<dbReference type="InterPro" id="IPR039048">
    <property type="entry name" value="Trub2"/>
</dbReference>
<dbReference type="InterPro" id="IPR020103">
    <property type="entry name" value="PsdUridine_synth_cat_dom_sf"/>
</dbReference>
<evidence type="ECO:0000313" key="3">
    <source>
        <dbReference type="EMBL" id="CAF3928310.1"/>
    </source>
</evidence>
<organism evidence="3 4">
    <name type="scientific">Adineta steineri</name>
    <dbReference type="NCBI Taxonomy" id="433720"/>
    <lineage>
        <taxon>Eukaryota</taxon>
        <taxon>Metazoa</taxon>
        <taxon>Spiralia</taxon>
        <taxon>Gnathifera</taxon>
        <taxon>Rotifera</taxon>
        <taxon>Eurotatoria</taxon>
        <taxon>Bdelloidea</taxon>
        <taxon>Adinetida</taxon>
        <taxon>Adinetidae</taxon>
        <taxon>Adineta</taxon>
    </lineage>
</organism>
<comment type="caution">
    <text evidence="3">The sequence shown here is derived from an EMBL/GenBank/DDBJ whole genome shotgun (WGS) entry which is preliminary data.</text>
</comment>
<dbReference type="PANTHER" id="PTHR13195">
    <property type="entry name" value="PSEUDOURIDINE SYNTHASE-RELATED"/>
    <property type="match status" value="1"/>
</dbReference>
<gene>
    <name evidence="3" type="ORF">OXD698_LOCUS25424</name>
</gene>
<evidence type="ECO:0000259" key="2">
    <source>
        <dbReference type="Pfam" id="PF01509"/>
    </source>
</evidence>
<feature type="domain" description="Pseudouridine synthase II N-terminal" evidence="2">
    <location>
        <begin position="97"/>
        <end position="229"/>
    </location>
</feature>
<dbReference type="Pfam" id="PF01509">
    <property type="entry name" value="TruB_N"/>
    <property type="match status" value="1"/>
</dbReference>
<dbReference type="Gene3D" id="3.30.2350.10">
    <property type="entry name" value="Pseudouridine synthase"/>
    <property type="match status" value="1"/>
</dbReference>
<dbReference type="PANTHER" id="PTHR13195:SF0">
    <property type="entry name" value="PSEUDOURIDYLATE SYNTHASE TRUB2, MITOCHONDRIAL"/>
    <property type="match status" value="1"/>
</dbReference>
<dbReference type="GO" id="GO:0009982">
    <property type="term" value="F:pseudouridine synthase activity"/>
    <property type="evidence" value="ECO:0007669"/>
    <property type="project" value="InterPro"/>
</dbReference>
<reference evidence="3" key="1">
    <citation type="submission" date="2021-02" db="EMBL/GenBank/DDBJ databases">
        <authorList>
            <person name="Nowell W R."/>
        </authorList>
    </citation>
    <scope>NUCLEOTIDE SEQUENCE</scope>
</reference>
<dbReference type="AlphaFoldDB" id="A0A819JC55"/>
<evidence type="ECO:0000256" key="1">
    <source>
        <dbReference type="ARBA" id="ARBA00008999"/>
    </source>
</evidence>
<dbReference type="EMBL" id="CAJOAZ010002430">
    <property type="protein sequence ID" value="CAF3928310.1"/>
    <property type="molecule type" value="Genomic_DNA"/>
</dbReference>
<proteinExistence type="inferred from homology"/>
<accession>A0A819JC55</accession>
<dbReference type="InterPro" id="IPR002501">
    <property type="entry name" value="PsdUridine_synth_N"/>
</dbReference>
<name>A0A819JC55_9BILA</name>